<dbReference type="GO" id="GO:0030151">
    <property type="term" value="F:molybdenum ion binding"/>
    <property type="evidence" value="ECO:0007669"/>
    <property type="project" value="InterPro"/>
</dbReference>
<evidence type="ECO:0000313" key="3">
    <source>
        <dbReference type="EMBL" id="SNS48800.1"/>
    </source>
</evidence>
<dbReference type="AlphaFoldDB" id="A0A239EVK7"/>
<dbReference type="Pfam" id="PF03476">
    <property type="entry name" value="MOSC_N"/>
    <property type="match status" value="1"/>
</dbReference>
<dbReference type="EMBL" id="FZOO01000004">
    <property type="protein sequence ID" value="SNS48800.1"/>
    <property type="molecule type" value="Genomic_DNA"/>
</dbReference>
<organism evidence="3 4">
    <name type="scientific">Geodermatophilus pulveris</name>
    <dbReference type="NCBI Taxonomy" id="1564159"/>
    <lineage>
        <taxon>Bacteria</taxon>
        <taxon>Bacillati</taxon>
        <taxon>Actinomycetota</taxon>
        <taxon>Actinomycetes</taxon>
        <taxon>Geodermatophilales</taxon>
        <taxon>Geodermatophilaceae</taxon>
        <taxon>Geodermatophilus</taxon>
    </lineage>
</organism>
<name>A0A239EVK7_9ACTN</name>
<dbReference type="Proteomes" id="UP000198373">
    <property type="component" value="Unassembled WGS sequence"/>
</dbReference>
<sequence length="207" mass="21126">MTGSSVQGSSVQGSSVQGSSVQGSSVRGNVAQVSVYPVKSLAGRTVPEAQIGPAGLVGDRAWTVVDATTGERVTVKATPQMAAVVATGDDEADTTTLTQVLGRPVRLERAGAPQVDAAAVHLVSRAAVARAADGDVPEGCSADDPRANLLLDLPDGEDERGWVGRTVRIGAVEVAVTRTPKHCLGVYAEVRRPGTVRAGDPVEVLPG</sequence>
<feature type="region of interest" description="Disordered" evidence="1">
    <location>
        <begin position="1"/>
        <end position="25"/>
    </location>
</feature>
<gene>
    <name evidence="3" type="ORF">SAMN06893096_104334</name>
</gene>
<feature type="domain" description="MOSC" evidence="2">
    <location>
        <begin position="43"/>
        <end position="205"/>
    </location>
</feature>
<keyword evidence="4" id="KW-1185">Reference proteome</keyword>
<dbReference type="RefSeq" id="WP_245821068.1">
    <property type="nucleotide sequence ID" value="NZ_FZOO01000004.1"/>
</dbReference>
<dbReference type="InterPro" id="IPR005302">
    <property type="entry name" value="MoCF_Sase_C"/>
</dbReference>
<accession>A0A239EVK7</accession>
<dbReference type="GO" id="GO:0030170">
    <property type="term" value="F:pyridoxal phosphate binding"/>
    <property type="evidence" value="ECO:0007669"/>
    <property type="project" value="InterPro"/>
</dbReference>
<evidence type="ECO:0000259" key="2">
    <source>
        <dbReference type="PROSITE" id="PS51340"/>
    </source>
</evidence>
<evidence type="ECO:0000256" key="1">
    <source>
        <dbReference type="SAM" id="MobiDB-lite"/>
    </source>
</evidence>
<dbReference type="InterPro" id="IPR005303">
    <property type="entry name" value="MOCOS_middle"/>
</dbReference>
<dbReference type="PROSITE" id="PS51340">
    <property type="entry name" value="MOSC"/>
    <property type="match status" value="1"/>
</dbReference>
<proteinExistence type="predicted"/>
<reference evidence="4" key="1">
    <citation type="submission" date="2017-06" db="EMBL/GenBank/DDBJ databases">
        <authorList>
            <person name="Varghese N."/>
            <person name="Submissions S."/>
        </authorList>
    </citation>
    <scope>NUCLEOTIDE SEQUENCE [LARGE SCALE GENOMIC DNA]</scope>
    <source>
        <strain evidence="4">DSM 46839</strain>
    </source>
</reference>
<protein>
    <recommendedName>
        <fullName evidence="2">MOSC domain-containing protein</fullName>
    </recommendedName>
</protein>
<evidence type="ECO:0000313" key="4">
    <source>
        <dbReference type="Proteomes" id="UP000198373"/>
    </source>
</evidence>
<dbReference type="GO" id="GO:0003824">
    <property type="term" value="F:catalytic activity"/>
    <property type="evidence" value="ECO:0007669"/>
    <property type="project" value="InterPro"/>
</dbReference>
<dbReference type="InterPro" id="IPR011037">
    <property type="entry name" value="Pyrv_Knase-like_insert_dom_sf"/>
</dbReference>
<dbReference type="SUPFAM" id="SSF50800">
    <property type="entry name" value="PK beta-barrel domain-like"/>
    <property type="match status" value="1"/>
</dbReference>